<comment type="caution">
    <text evidence="1">The sequence shown here is derived from an EMBL/GenBank/DDBJ whole genome shotgun (WGS) entry which is preliminary data.</text>
</comment>
<evidence type="ECO:0000313" key="2">
    <source>
        <dbReference type="Proteomes" id="UP000005801"/>
    </source>
</evidence>
<proteinExistence type="predicted"/>
<dbReference type="Proteomes" id="UP000005801">
    <property type="component" value="Unassembled WGS sequence"/>
</dbReference>
<organism evidence="1 2">
    <name type="scientific">Plesiocystis pacifica SIR-1</name>
    <dbReference type="NCBI Taxonomy" id="391625"/>
    <lineage>
        <taxon>Bacteria</taxon>
        <taxon>Pseudomonadati</taxon>
        <taxon>Myxococcota</taxon>
        <taxon>Polyangia</taxon>
        <taxon>Nannocystales</taxon>
        <taxon>Nannocystaceae</taxon>
        <taxon>Plesiocystis</taxon>
    </lineage>
</organism>
<name>A6G4K3_9BACT</name>
<gene>
    <name evidence="1" type="ORF">PPSIR1_27193</name>
</gene>
<protein>
    <submittedName>
        <fullName evidence="1">Uncharacterized protein</fullName>
    </submittedName>
</protein>
<dbReference type="EMBL" id="ABCS01000022">
    <property type="protein sequence ID" value="EDM79123.1"/>
    <property type="molecule type" value="Genomic_DNA"/>
</dbReference>
<accession>A6G4K3</accession>
<reference evidence="1 2" key="1">
    <citation type="submission" date="2007-06" db="EMBL/GenBank/DDBJ databases">
        <authorList>
            <person name="Shimkets L."/>
            <person name="Ferriera S."/>
            <person name="Johnson J."/>
            <person name="Kravitz S."/>
            <person name="Beeson K."/>
            <person name="Sutton G."/>
            <person name="Rogers Y.-H."/>
            <person name="Friedman R."/>
            <person name="Frazier M."/>
            <person name="Venter J.C."/>
        </authorList>
    </citation>
    <scope>NUCLEOTIDE SEQUENCE [LARGE SCALE GENOMIC DNA]</scope>
    <source>
        <strain evidence="1 2">SIR-1</strain>
    </source>
</reference>
<dbReference type="AlphaFoldDB" id="A6G4K3"/>
<dbReference type="STRING" id="391625.PPSIR1_27193"/>
<evidence type="ECO:0000313" key="1">
    <source>
        <dbReference type="EMBL" id="EDM79123.1"/>
    </source>
</evidence>
<keyword evidence="2" id="KW-1185">Reference proteome</keyword>
<sequence length="531" mass="57796">MLPLVLFAHVFGPLLAQHPARAPRPGSVAGLVLGSSLALATTGCGRKAEAQWIPDDAAVVRCTVSGPNLQLPHLVDELATPLPPTGLLARKMDPIALDELGYERDRIVCATMQTPSAEELERASAAIEELSELRKTIKPTVRNLGRCRCTYAEAIDAKGLISGCRDTPTDESCEPEAEQVEALQEALAPLRAKLETTEVPRIHWRMVGRSDRLGRFAARRDELIARHPGGSEVYVPGNPLPPRYGAKLIAAMLSEDHVVAVVSQDSGQGLLVVREIGSLLVLDHFSHPDWGGHARADEYILLTMMEDAQIERYRAALDAPTSARALQLEPRDGYLIEVDRDALERVDRAAEISTNFVARNYDPAREQRVLPPLLTDRVTLQVPFGTEGTTLRARYRLTKEGRKWTEFAAGAPLVETLADLGEPDVIPRFVAARGRAGGLFQLRGTATERLLFAGLTGLPKVLLAIEAANPGSIEGDFNDWQVALPSGPLPGELKSRDGVRELRERLSIDPHTLSGGLSKDGGYVDVELARR</sequence>